<dbReference type="AlphaFoldDB" id="A0A9D4EV27"/>
<evidence type="ECO:0000313" key="3">
    <source>
        <dbReference type="Proteomes" id="UP000828390"/>
    </source>
</evidence>
<gene>
    <name evidence="2" type="ORF">DPMN_164902</name>
</gene>
<sequence>MRREFNINKDKEVRLWNRYMTNMYEPLDKKETTLQDAGLNTGQIVVIEQKNDDGTWPRAKPVPVNTKYVYLRIMMLLKCSK</sequence>
<accession>A0A9D4EV27</accession>
<evidence type="ECO:0000259" key="1">
    <source>
        <dbReference type="Pfam" id="PF14836"/>
    </source>
</evidence>
<dbReference type="Gene3D" id="3.10.20.90">
    <property type="entry name" value="Phosphatidylinositol 3-kinase Catalytic Subunit, Chain A, domain 1"/>
    <property type="match status" value="1"/>
</dbReference>
<comment type="caution">
    <text evidence="2">The sequence shown here is derived from an EMBL/GenBank/DDBJ whole genome shotgun (WGS) entry which is preliminary data.</text>
</comment>
<evidence type="ECO:0000313" key="2">
    <source>
        <dbReference type="EMBL" id="KAH3786792.1"/>
    </source>
</evidence>
<proteinExistence type="predicted"/>
<protein>
    <recommendedName>
        <fullName evidence="1">Ubiquitin-like domain-containing protein</fullName>
    </recommendedName>
</protein>
<name>A0A9D4EV27_DREPO</name>
<organism evidence="2 3">
    <name type="scientific">Dreissena polymorpha</name>
    <name type="common">Zebra mussel</name>
    <name type="synonym">Mytilus polymorpha</name>
    <dbReference type="NCBI Taxonomy" id="45954"/>
    <lineage>
        <taxon>Eukaryota</taxon>
        <taxon>Metazoa</taxon>
        <taxon>Spiralia</taxon>
        <taxon>Lophotrochozoa</taxon>
        <taxon>Mollusca</taxon>
        <taxon>Bivalvia</taxon>
        <taxon>Autobranchia</taxon>
        <taxon>Heteroconchia</taxon>
        <taxon>Euheterodonta</taxon>
        <taxon>Imparidentia</taxon>
        <taxon>Neoheterodontei</taxon>
        <taxon>Myida</taxon>
        <taxon>Dreissenoidea</taxon>
        <taxon>Dreissenidae</taxon>
        <taxon>Dreissena</taxon>
    </lineage>
</organism>
<dbReference type="EMBL" id="JAIWYP010000008">
    <property type="protein sequence ID" value="KAH3786792.1"/>
    <property type="molecule type" value="Genomic_DNA"/>
</dbReference>
<dbReference type="InterPro" id="IPR028135">
    <property type="entry name" value="Ub_USP-typ"/>
</dbReference>
<keyword evidence="3" id="KW-1185">Reference proteome</keyword>
<reference evidence="2" key="2">
    <citation type="submission" date="2020-11" db="EMBL/GenBank/DDBJ databases">
        <authorList>
            <person name="McCartney M.A."/>
            <person name="Auch B."/>
            <person name="Kono T."/>
            <person name="Mallez S."/>
            <person name="Becker A."/>
            <person name="Gohl D.M."/>
            <person name="Silverstein K.A.T."/>
            <person name="Koren S."/>
            <person name="Bechman K.B."/>
            <person name="Herman A."/>
            <person name="Abrahante J.E."/>
            <person name="Garbe J."/>
        </authorList>
    </citation>
    <scope>NUCLEOTIDE SEQUENCE</scope>
    <source>
        <strain evidence="2">Duluth1</strain>
        <tissue evidence="2">Whole animal</tissue>
    </source>
</reference>
<reference evidence="2" key="1">
    <citation type="journal article" date="2019" name="bioRxiv">
        <title>The Genome of the Zebra Mussel, Dreissena polymorpha: A Resource for Invasive Species Research.</title>
        <authorList>
            <person name="McCartney M.A."/>
            <person name="Auch B."/>
            <person name="Kono T."/>
            <person name="Mallez S."/>
            <person name="Zhang Y."/>
            <person name="Obille A."/>
            <person name="Becker A."/>
            <person name="Abrahante J.E."/>
            <person name="Garbe J."/>
            <person name="Badalamenti J.P."/>
            <person name="Herman A."/>
            <person name="Mangelson H."/>
            <person name="Liachko I."/>
            <person name="Sullivan S."/>
            <person name="Sone E.D."/>
            <person name="Koren S."/>
            <person name="Silverstein K.A.T."/>
            <person name="Beckman K.B."/>
            <person name="Gohl D.M."/>
        </authorList>
    </citation>
    <scope>NUCLEOTIDE SEQUENCE</scope>
    <source>
        <strain evidence="2">Duluth1</strain>
        <tissue evidence="2">Whole animal</tissue>
    </source>
</reference>
<dbReference type="Pfam" id="PF14836">
    <property type="entry name" value="Ubiquitin_3"/>
    <property type="match status" value="1"/>
</dbReference>
<feature type="domain" description="Ubiquitin-like" evidence="1">
    <location>
        <begin position="1"/>
        <end position="58"/>
    </location>
</feature>
<dbReference type="Proteomes" id="UP000828390">
    <property type="component" value="Unassembled WGS sequence"/>
</dbReference>